<evidence type="ECO:0000313" key="2">
    <source>
        <dbReference type="EMBL" id="RLE50158.1"/>
    </source>
</evidence>
<keyword evidence="1" id="KW-0472">Membrane</keyword>
<sequence>MKANFKRLPLMVVSLTAIISLILAFFTINPIILMLLIEISATSVIYFLFISIIPAIRPEKVNVEDIFMCGAAKPPYLSADEAYRVKIPFAEEEES</sequence>
<comment type="caution">
    <text evidence="2">The sequence shown here is derived from an EMBL/GenBank/DDBJ whole genome shotgun (WGS) entry which is preliminary data.</text>
</comment>
<name>A0A497EU60_9CREN</name>
<organism evidence="2 3">
    <name type="scientific">Thermoproteota archaeon</name>
    <dbReference type="NCBI Taxonomy" id="2056631"/>
    <lineage>
        <taxon>Archaea</taxon>
        <taxon>Thermoproteota</taxon>
    </lineage>
</organism>
<accession>A0A497EU60</accession>
<keyword evidence="1" id="KW-1133">Transmembrane helix</keyword>
<reference evidence="2 3" key="1">
    <citation type="submission" date="2018-06" db="EMBL/GenBank/DDBJ databases">
        <title>Extensive metabolic versatility and redundancy in microbially diverse, dynamic hydrothermal sediments.</title>
        <authorList>
            <person name="Dombrowski N."/>
            <person name="Teske A."/>
            <person name="Baker B.J."/>
        </authorList>
    </citation>
    <scope>NUCLEOTIDE SEQUENCE [LARGE SCALE GENOMIC DNA]</scope>
    <source>
        <strain evidence="2">B30_G17</strain>
    </source>
</reference>
<gene>
    <name evidence="2" type="ORF">DRJ21_01905</name>
</gene>
<evidence type="ECO:0000256" key="1">
    <source>
        <dbReference type="SAM" id="Phobius"/>
    </source>
</evidence>
<dbReference type="AlphaFoldDB" id="A0A497EU60"/>
<evidence type="ECO:0000313" key="3">
    <source>
        <dbReference type="Proteomes" id="UP000281962"/>
    </source>
</evidence>
<dbReference type="Proteomes" id="UP000281962">
    <property type="component" value="Unassembled WGS sequence"/>
</dbReference>
<feature type="transmembrane region" description="Helical" evidence="1">
    <location>
        <begin position="32"/>
        <end position="53"/>
    </location>
</feature>
<feature type="transmembrane region" description="Helical" evidence="1">
    <location>
        <begin position="7"/>
        <end position="26"/>
    </location>
</feature>
<keyword evidence="1" id="KW-0812">Transmembrane</keyword>
<dbReference type="EMBL" id="QMQY01000071">
    <property type="protein sequence ID" value="RLE50158.1"/>
    <property type="molecule type" value="Genomic_DNA"/>
</dbReference>
<protein>
    <submittedName>
        <fullName evidence="2">Uncharacterized protein</fullName>
    </submittedName>
</protein>
<proteinExistence type="predicted"/>